<proteinExistence type="predicted"/>
<dbReference type="AlphaFoldDB" id="A0A830HVI2"/>
<dbReference type="Pfam" id="PF09755">
    <property type="entry name" value="DUF2046"/>
    <property type="match status" value="1"/>
</dbReference>
<evidence type="ECO:0000313" key="3">
    <source>
        <dbReference type="EMBL" id="GHP11142.1"/>
    </source>
</evidence>
<sequence length="267" mass="29025">MAEEEEEVGVGGAAASAAAGAAAGAAGGAAAAGGDAGDLLNVPDAPLCATVCPVPTHFSSLVRPGSSGSGSAASLNSARPSMESPRRSSATLTDSPQRHHTHAFLESACPSCKPMLLDLIADFEREKRKNRALAEENRRLKEQQLNAHRELECEEERVANNLFVKLEALAREKADLVRNVEAEEEYLTNTLSKRLANVMSEKVEIEQSLEAEQEKIVNELRQRLELSKNERLRLKAEKDQLAEQVRRLLRTLNNGQNTPPRVSRESL</sequence>
<reference evidence="3" key="1">
    <citation type="submission" date="2020-10" db="EMBL/GenBank/DDBJ databases">
        <title>Unveiling of a novel bifunctional photoreceptor, Dualchrome1, isolated from a cosmopolitan green alga.</title>
        <authorList>
            <person name="Suzuki S."/>
            <person name="Kawachi M."/>
        </authorList>
    </citation>
    <scope>NUCLEOTIDE SEQUENCE</scope>
    <source>
        <strain evidence="3">NIES 2893</strain>
    </source>
</reference>
<evidence type="ECO:0000256" key="1">
    <source>
        <dbReference type="SAM" id="Coils"/>
    </source>
</evidence>
<dbReference type="EMBL" id="BNJQ01000033">
    <property type="protein sequence ID" value="GHP11142.1"/>
    <property type="molecule type" value="Genomic_DNA"/>
</dbReference>
<dbReference type="OrthoDB" id="509410at2759"/>
<name>A0A830HVI2_9CHLO</name>
<feature type="compositionally biased region" description="Low complexity" evidence="2">
    <location>
        <begin position="65"/>
        <end position="78"/>
    </location>
</feature>
<dbReference type="InterPro" id="IPR019152">
    <property type="entry name" value="DUF2046"/>
</dbReference>
<evidence type="ECO:0000313" key="4">
    <source>
        <dbReference type="Proteomes" id="UP000660262"/>
    </source>
</evidence>
<dbReference type="PANTHER" id="PTHR15276">
    <property type="entry name" value="H4 D10S170 PROTEIN-RELATED"/>
    <property type="match status" value="1"/>
</dbReference>
<gene>
    <name evidence="3" type="ORF">PPROV_000987200</name>
</gene>
<keyword evidence="4" id="KW-1185">Reference proteome</keyword>
<dbReference type="Proteomes" id="UP000660262">
    <property type="component" value="Unassembled WGS sequence"/>
</dbReference>
<organism evidence="3 4">
    <name type="scientific">Pycnococcus provasolii</name>
    <dbReference type="NCBI Taxonomy" id="41880"/>
    <lineage>
        <taxon>Eukaryota</taxon>
        <taxon>Viridiplantae</taxon>
        <taxon>Chlorophyta</taxon>
        <taxon>Pseudoscourfieldiophyceae</taxon>
        <taxon>Pseudoscourfieldiales</taxon>
        <taxon>Pycnococcaceae</taxon>
        <taxon>Pycnococcus</taxon>
    </lineage>
</organism>
<comment type="caution">
    <text evidence="3">The sequence shown here is derived from an EMBL/GenBank/DDBJ whole genome shotgun (WGS) entry which is preliminary data.</text>
</comment>
<evidence type="ECO:0000256" key="2">
    <source>
        <dbReference type="SAM" id="MobiDB-lite"/>
    </source>
</evidence>
<keyword evidence="1" id="KW-0175">Coiled coil</keyword>
<dbReference type="PANTHER" id="PTHR15276:SF0">
    <property type="entry name" value="COILED-COIL DOMAIN-CONTAINING PROTEIN 6"/>
    <property type="match status" value="1"/>
</dbReference>
<accession>A0A830HVI2</accession>
<feature type="region of interest" description="Disordered" evidence="2">
    <location>
        <begin position="61"/>
        <end position="98"/>
    </location>
</feature>
<protein>
    <submittedName>
        <fullName evidence="3">Uncharacterized protein</fullName>
    </submittedName>
</protein>
<feature type="coiled-coil region" evidence="1">
    <location>
        <begin position="123"/>
        <end position="258"/>
    </location>
</feature>